<evidence type="ECO:0000256" key="1">
    <source>
        <dbReference type="SAM" id="SignalP"/>
    </source>
</evidence>
<dbReference type="GO" id="GO:0043190">
    <property type="term" value="C:ATP-binding cassette (ABC) transporter complex"/>
    <property type="evidence" value="ECO:0007669"/>
    <property type="project" value="InterPro"/>
</dbReference>
<dbReference type="GO" id="GO:0015871">
    <property type="term" value="P:choline transport"/>
    <property type="evidence" value="ECO:0007669"/>
    <property type="project" value="InterPro"/>
</dbReference>
<feature type="domain" description="ABC-type glycine betaine transport system substrate-binding" evidence="2">
    <location>
        <begin position="21"/>
        <end position="276"/>
    </location>
</feature>
<evidence type="ECO:0000313" key="4">
    <source>
        <dbReference type="Proteomes" id="UP000269883"/>
    </source>
</evidence>
<dbReference type="InterPro" id="IPR017783">
    <property type="entry name" value="ABC_choline_sub-bd"/>
</dbReference>
<dbReference type="Gene3D" id="3.40.190.100">
    <property type="entry name" value="Glycine betaine-binding periplasmic protein, domain 2"/>
    <property type="match status" value="1"/>
</dbReference>
<dbReference type="KEGG" id="dfl:DFE_3317"/>
<feature type="signal peptide" evidence="1">
    <location>
        <begin position="1"/>
        <end position="19"/>
    </location>
</feature>
<reference evidence="3 4" key="1">
    <citation type="journal article" date="2018" name="Sci. Adv.">
        <title>Multi-heme cytochromes provide a pathway for survival in energy-limited environments.</title>
        <authorList>
            <person name="Deng X."/>
            <person name="Dohmae N."/>
            <person name="Nealson K.H."/>
            <person name="Hashimoto K."/>
            <person name="Okamoto A."/>
        </authorList>
    </citation>
    <scope>NUCLEOTIDE SEQUENCE [LARGE SCALE GENOMIC DNA]</scope>
    <source>
        <strain evidence="3 4">IS5</strain>
    </source>
</reference>
<keyword evidence="1" id="KW-0732">Signal</keyword>
<dbReference type="GO" id="GO:0033265">
    <property type="term" value="F:choline binding"/>
    <property type="evidence" value="ECO:0007669"/>
    <property type="project" value="InterPro"/>
</dbReference>
<protein>
    <submittedName>
        <fullName evidence="3">Glycine betaine ABC transporter periplasmic subunit</fullName>
    </submittedName>
</protein>
<dbReference type="AlphaFoldDB" id="A0A2Z6B3K8"/>
<name>A0A2Z6B3K8_9BACT</name>
<organism evidence="3 4">
    <name type="scientific">Desulfovibrio ferrophilus</name>
    <dbReference type="NCBI Taxonomy" id="241368"/>
    <lineage>
        <taxon>Bacteria</taxon>
        <taxon>Pseudomonadati</taxon>
        <taxon>Thermodesulfobacteriota</taxon>
        <taxon>Desulfovibrionia</taxon>
        <taxon>Desulfovibrionales</taxon>
        <taxon>Desulfovibrionaceae</taxon>
        <taxon>Desulfovibrio</taxon>
    </lineage>
</organism>
<accession>A0A2Z6B3K8</accession>
<evidence type="ECO:0000313" key="3">
    <source>
        <dbReference type="EMBL" id="BBD10043.1"/>
    </source>
</evidence>
<gene>
    <name evidence="3" type="ORF">DFE_3317</name>
</gene>
<keyword evidence="4" id="KW-1185">Reference proteome</keyword>
<dbReference type="Proteomes" id="UP000269883">
    <property type="component" value="Chromosome"/>
</dbReference>
<feature type="chain" id="PRO_5016387815" evidence="1">
    <location>
        <begin position="20"/>
        <end position="308"/>
    </location>
</feature>
<dbReference type="SUPFAM" id="SSF53850">
    <property type="entry name" value="Periplasmic binding protein-like II"/>
    <property type="match status" value="1"/>
</dbReference>
<evidence type="ECO:0000259" key="2">
    <source>
        <dbReference type="Pfam" id="PF04069"/>
    </source>
</evidence>
<dbReference type="GO" id="GO:0022857">
    <property type="term" value="F:transmembrane transporter activity"/>
    <property type="evidence" value="ECO:0007669"/>
    <property type="project" value="InterPro"/>
</dbReference>
<dbReference type="RefSeq" id="WP_232034816.1">
    <property type="nucleotide sequence ID" value="NZ_AP017378.1"/>
</dbReference>
<dbReference type="GO" id="GO:0042597">
    <property type="term" value="C:periplasmic space"/>
    <property type="evidence" value="ECO:0007669"/>
    <property type="project" value="InterPro"/>
</dbReference>
<dbReference type="Pfam" id="PF04069">
    <property type="entry name" value="OpuAC"/>
    <property type="match status" value="1"/>
</dbReference>
<dbReference type="InterPro" id="IPR007210">
    <property type="entry name" value="ABC_Gly_betaine_transp_sub-bd"/>
</dbReference>
<proteinExistence type="predicted"/>
<sequence>MTALMVLLLLLSLTVAAHARDTIRFASVSWTGVTVKTELGVSILKALGYDAENYMLSVPVAYKSIATGEADVFLGNWMPSMTGIAQPYFDDGSVVKSVANMDGAQYTLAAPSYVIKGGLKDFSDIAKYADKLDHKIYGIEEGNDGNEIIQAMIDKDMFGLGSFELIPSSEAGMLGQVKDCIRTGKWAIFLGWTPHYMNEIMDIGYLTGSTDDTFGGNDGLATVYTNYRKGFDAEQPNVMAFVKQFKFPLSMMNQIMTRMYENPDLKPLAAGLAWVKQNPDAYRGWLKGITTKDGKPALVAYEAWLKNN</sequence>
<dbReference type="CDD" id="cd13640">
    <property type="entry name" value="PBP2_ChoX"/>
    <property type="match status" value="1"/>
</dbReference>
<dbReference type="Gene3D" id="3.40.190.10">
    <property type="entry name" value="Periplasmic binding protein-like II"/>
    <property type="match status" value="1"/>
</dbReference>
<dbReference type="EMBL" id="AP017378">
    <property type="protein sequence ID" value="BBD10043.1"/>
    <property type="molecule type" value="Genomic_DNA"/>
</dbReference>